<feature type="domain" description="ABC transporter" evidence="5">
    <location>
        <begin position="2"/>
        <end position="224"/>
    </location>
</feature>
<dbReference type="GO" id="GO:0016887">
    <property type="term" value="F:ATP hydrolysis activity"/>
    <property type="evidence" value="ECO:0007669"/>
    <property type="project" value="InterPro"/>
</dbReference>
<protein>
    <submittedName>
        <fullName evidence="6">ABC-2 type transport system ATP-binding protein</fullName>
    </submittedName>
</protein>
<dbReference type="InterPro" id="IPR027417">
    <property type="entry name" value="P-loop_NTPase"/>
</dbReference>
<keyword evidence="2" id="KW-0813">Transport</keyword>
<keyword evidence="4 6" id="KW-0067">ATP-binding</keyword>
<sequence length="280" mass="32060">MITIQNIKKSYKKNVALDDVNMTLENKVYGLLGPNGSGKTTLLRIISGLLKADHGSIVFQDKSIQEASIGYLPQKFGVFKELSVYEQLEYYCILKKIPQLQRKESIQEVLESVNLEDMINRHCKELSGGMVRRLGIAQTFLGNPDIILLDEPSAGLDVEERLRFKRILSAKDFPFPIVISTHIVEDVESTCDILIVLKKGKIIYTGTPEDILNHARNHVYELSEKDYHSISFPHYLVKISGEKQKNYRILCDDILNESWKREPEIEDGYMYLVKGPFHEV</sequence>
<dbReference type="PROSITE" id="PS50893">
    <property type="entry name" value="ABC_TRANSPORTER_2"/>
    <property type="match status" value="1"/>
</dbReference>
<dbReference type="PANTHER" id="PTHR43335:SF2">
    <property type="entry name" value="ABC TRANSPORTER, ATP-BINDING PROTEIN"/>
    <property type="match status" value="1"/>
</dbReference>
<evidence type="ECO:0000313" key="6">
    <source>
        <dbReference type="EMBL" id="TCW01678.1"/>
    </source>
</evidence>
<dbReference type="Pfam" id="PF00005">
    <property type="entry name" value="ABC_tran"/>
    <property type="match status" value="1"/>
</dbReference>
<reference evidence="6 7" key="1">
    <citation type="submission" date="2019-03" db="EMBL/GenBank/DDBJ databases">
        <title>Genomic Encyclopedia of Type Strains, Phase IV (KMG-IV): sequencing the most valuable type-strain genomes for metagenomic binning, comparative biology and taxonomic classification.</title>
        <authorList>
            <person name="Goeker M."/>
        </authorList>
    </citation>
    <scope>NUCLEOTIDE SEQUENCE [LARGE SCALE GENOMIC DNA]</scope>
    <source>
        <strain evidence="6 7">DSM 29487</strain>
    </source>
</reference>
<dbReference type="GeneID" id="98914613"/>
<proteinExistence type="inferred from homology"/>
<evidence type="ECO:0000256" key="2">
    <source>
        <dbReference type="ARBA" id="ARBA00022448"/>
    </source>
</evidence>
<dbReference type="SUPFAM" id="SSF52540">
    <property type="entry name" value="P-loop containing nucleoside triphosphate hydrolases"/>
    <property type="match status" value="1"/>
</dbReference>
<dbReference type="Gene3D" id="3.40.50.300">
    <property type="entry name" value="P-loop containing nucleotide triphosphate hydrolases"/>
    <property type="match status" value="1"/>
</dbReference>
<gene>
    <name evidence="6" type="ORF">EDD60_103134</name>
</gene>
<evidence type="ECO:0000256" key="3">
    <source>
        <dbReference type="ARBA" id="ARBA00022741"/>
    </source>
</evidence>
<name>A0A4R3Z5E5_9FIRM</name>
<dbReference type="AlphaFoldDB" id="A0A4R3Z5E5"/>
<evidence type="ECO:0000313" key="7">
    <source>
        <dbReference type="Proteomes" id="UP000295515"/>
    </source>
</evidence>
<dbReference type="InterPro" id="IPR003593">
    <property type="entry name" value="AAA+_ATPase"/>
</dbReference>
<dbReference type="SMART" id="SM00382">
    <property type="entry name" value="AAA"/>
    <property type="match status" value="1"/>
</dbReference>
<keyword evidence="7" id="KW-1185">Reference proteome</keyword>
<accession>A0A4R3Z5E5</accession>
<keyword evidence="3" id="KW-0547">Nucleotide-binding</keyword>
<evidence type="ECO:0000256" key="4">
    <source>
        <dbReference type="ARBA" id="ARBA00022840"/>
    </source>
</evidence>
<evidence type="ECO:0000256" key="1">
    <source>
        <dbReference type="ARBA" id="ARBA00005417"/>
    </source>
</evidence>
<dbReference type="RefSeq" id="WP_066449072.1">
    <property type="nucleotide sequence ID" value="NZ_JANKBF010000001.1"/>
</dbReference>
<evidence type="ECO:0000259" key="5">
    <source>
        <dbReference type="PROSITE" id="PS50893"/>
    </source>
</evidence>
<dbReference type="PANTHER" id="PTHR43335">
    <property type="entry name" value="ABC TRANSPORTER, ATP-BINDING PROTEIN"/>
    <property type="match status" value="1"/>
</dbReference>
<dbReference type="InterPro" id="IPR003439">
    <property type="entry name" value="ABC_transporter-like_ATP-bd"/>
</dbReference>
<dbReference type="GO" id="GO:0005524">
    <property type="term" value="F:ATP binding"/>
    <property type="evidence" value="ECO:0007669"/>
    <property type="project" value="UniProtKB-KW"/>
</dbReference>
<dbReference type="EMBL" id="SMCQ01000003">
    <property type="protein sequence ID" value="TCW01678.1"/>
    <property type="molecule type" value="Genomic_DNA"/>
</dbReference>
<dbReference type="Proteomes" id="UP000295515">
    <property type="component" value="Unassembled WGS sequence"/>
</dbReference>
<comment type="caution">
    <text evidence="6">The sequence shown here is derived from an EMBL/GenBank/DDBJ whole genome shotgun (WGS) entry which is preliminary data.</text>
</comment>
<comment type="similarity">
    <text evidence="1">Belongs to the ABC transporter superfamily.</text>
</comment>
<organism evidence="6 7">
    <name type="scientific">Longibaculum muris</name>
    <dbReference type="NCBI Taxonomy" id="1796628"/>
    <lineage>
        <taxon>Bacteria</taxon>
        <taxon>Bacillati</taxon>
        <taxon>Bacillota</taxon>
        <taxon>Erysipelotrichia</taxon>
        <taxon>Erysipelotrichales</taxon>
        <taxon>Coprobacillaceae</taxon>
        <taxon>Longibaculum</taxon>
    </lineage>
</organism>